<reference evidence="2 3" key="2">
    <citation type="submission" date="2016-08" db="EMBL/GenBank/DDBJ databases">
        <title>Pervasive Adenine N6-methylation of Active Genes in Fungi.</title>
        <authorList>
            <consortium name="DOE Joint Genome Institute"/>
            <person name="Mondo S.J."/>
            <person name="Dannebaum R.O."/>
            <person name="Kuo R.C."/>
            <person name="Labutti K."/>
            <person name="Haridas S."/>
            <person name="Kuo A."/>
            <person name="Salamov A."/>
            <person name="Ahrendt S.R."/>
            <person name="Lipzen A."/>
            <person name="Sullivan W."/>
            <person name="Andreopoulos W.B."/>
            <person name="Clum A."/>
            <person name="Lindquist E."/>
            <person name="Daum C."/>
            <person name="Ramamoorthy G.K."/>
            <person name="Gryganskyi A."/>
            <person name="Culley D."/>
            <person name="Magnuson J.K."/>
            <person name="James T.Y."/>
            <person name="O'Malley M.A."/>
            <person name="Stajich J.E."/>
            <person name="Spatafora J.W."/>
            <person name="Visel A."/>
            <person name="Grigoriev I.V."/>
        </authorList>
    </citation>
    <scope>NUCLEOTIDE SEQUENCE [LARGE SCALE GENOMIC DNA]</scope>
    <source>
        <strain evidence="3">finn</strain>
    </source>
</reference>
<dbReference type="Proteomes" id="UP000193719">
    <property type="component" value="Unassembled WGS sequence"/>
</dbReference>
<dbReference type="AlphaFoldDB" id="A0A1Y1V7U9"/>
<dbReference type="EMBL" id="MCFH01000024">
    <property type="protein sequence ID" value="ORX49337.1"/>
    <property type="molecule type" value="Genomic_DNA"/>
</dbReference>
<comment type="caution">
    <text evidence="2">The sequence shown here is derived from an EMBL/GenBank/DDBJ whole genome shotgun (WGS) entry which is preliminary data.</text>
</comment>
<evidence type="ECO:0000313" key="3">
    <source>
        <dbReference type="Proteomes" id="UP000193719"/>
    </source>
</evidence>
<keyword evidence="1" id="KW-0732">Signal</keyword>
<dbReference type="OrthoDB" id="10414231at2759"/>
<reference evidence="2 3" key="1">
    <citation type="submission" date="2016-08" db="EMBL/GenBank/DDBJ databases">
        <title>Genomes of anaerobic fungi encode conserved fungal cellulosomes for biomass hydrolysis.</title>
        <authorList>
            <consortium name="DOE Joint Genome Institute"/>
            <person name="Haitjema C.H."/>
            <person name="Gilmore S.P."/>
            <person name="Henske J.K."/>
            <person name="Solomon K.V."/>
            <person name="De Groot R."/>
            <person name="Kuo A."/>
            <person name="Mondo S.J."/>
            <person name="Salamov A.A."/>
            <person name="Labutti K."/>
            <person name="Zhao Z."/>
            <person name="Chiniquy J."/>
            <person name="Barry K."/>
            <person name="Brewer H.M."/>
            <person name="Purvine S.O."/>
            <person name="Wright A.T."/>
            <person name="Boxma B."/>
            <person name="Van Alen T."/>
            <person name="Hackstein J.H."/>
            <person name="Baker S.E."/>
            <person name="Grigoriev I.V."/>
            <person name="O'Malley M.A."/>
        </authorList>
    </citation>
    <scope>NUCLEOTIDE SEQUENCE [LARGE SCALE GENOMIC DNA]</scope>
    <source>
        <strain evidence="3">finn</strain>
    </source>
</reference>
<gene>
    <name evidence="2" type="ORF">BCR36DRAFT_583930</name>
</gene>
<name>A0A1Y1V7U9_9FUNG</name>
<evidence type="ECO:0000313" key="2">
    <source>
        <dbReference type="EMBL" id="ORX49337.1"/>
    </source>
</evidence>
<evidence type="ECO:0000256" key="1">
    <source>
        <dbReference type="SAM" id="SignalP"/>
    </source>
</evidence>
<protein>
    <recommendedName>
        <fullName evidence="4">Ricin B lectin domain-containing protein</fullName>
    </recommendedName>
</protein>
<feature type="chain" id="PRO_5012621088" description="Ricin B lectin domain-containing protein" evidence="1">
    <location>
        <begin position="20"/>
        <end position="163"/>
    </location>
</feature>
<accession>A0A1Y1V7U9</accession>
<organism evidence="2 3">
    <name type="scientific">Piromyces finnis</name>
    <dbReference type="NCBI Taxonomy" id="1754191"/>
    <lineage>
        <taxon>Eukaryota</taxon>
        <taxon>Fungi</taxon>
        <taxon>Fungi incertae sedis</taxon>
        <taxon>Chytridiomycota</taxon>
        <taxon>Chytridiomycota incertae sedis</taxon>
        <taxon>Neocallimastigomycetes</taxon>
        <taxon>Neocallimastigales</taxon>
        <taxon>Neocallimastigaceae</taxon>
        <taxon>Piromyces</taxon>
    </lineage>
</organism>
<sequence>MKLYNILLCAILLLTFVSARKVKKIESNEYLLPKKVNEDGQLYIVDIKTAHHRYHLENCRYNSAKKTIYCEFAKQLNNYKYRLNIPIISESSCEFNKDTKIVEAKLWSMLNDTNVYKLNDEFKSEGRVKVLTNELYRAQHFQLITNDECVFKAEFEEASITRL</sequence>
<proteinExistence type="predicted"/>
<keyword evidence="3" id="KW-1185">Reference proteome</keyword>
<evidence type="ECO:0008006" key="4">
    <source>
        <dbReference type="Google" id="ProtNLM"/>
    </source>
</evidence>
<feature type="signal peptide" evidence="1">
    <location>
        <begin position="1"/>
        <end position="19"/>
    </location>
</feature>